<comment type="subcellular location">
    <subcellularLocation>
        <location evidence="1">Cell membrane</location>
        <topology evidence="1">Multi-pass membrane protein</topology>
    </subcellularLocation>
</comment>
<evidence type="ECO:0000256" key="13">
    <source>
        <dbReference type="ARBA" id="ARBA00023209"/>
    </source>
</evidence>
<dbReference type="PANTHER" id="PTHR34299:SF1">
    <property type="entry name" value="DIACYLGLYCEROL KINASE"/>
    <property type="match status" value="1"/>
</dbReference>
<evidence type="ECO:0000256" key="15">
    <source>
        <dbReference type="SAM" id="Phobius"/>
    </source>
</evidence>
<organism evidence="16 17">
    <name type="scientific">Cellvibrio fibrivorans</name>
    <dbReference type="NCBI Taxonomy" id="126350"/>
    <lineage>
        <taxon>Bacteria</taxon>
        <taxon>Pseudomonadati</taxon>
        <taxon>Pseudomonadota</taxon>
        <taxon>Gammaproteobacteria</taxon>
        <taxon>Cellvibrionales</taxon>
        <taxon>Cellvibrionaceae</taxon>
        <taxon>Cellvibrio</taxon>
    </lineage>
</organism>
<dbReference type="Proteomes" id="UP001253595">
    <property type="component" value="Unassembled WGS sequence"/>
</dbReference>
<dbReference type="EMBL" id="JAVDVX010000001">
    <property type="protein sequence ID" value="MDR7088958.1"/>
    <property type="molecule type" value="Genomic_DNA"/>
</dbReference>
<evidence type="ECO:0000256" key="12">
    <source>
        <dbReference type="ARBA" id="ARBA00023136"/>
    </source>
</evidence>
<comment type="similarity">
    <text evidence="2">Belongs to the bacterial diacylglycerol kinase family.</text>
</comment>
<feature type="transmembrane region" description="Helical" evidence="15">
    <location>
        <begin position="60"/>
        <end position="79"/>
    </location>
</feature>
<keyword evidence="9" id="KW-0067">ATP-binding</keyword>
<protein>
    <submittedName>
        <fullName evidence="16">Diacylglycerol kinase (ATP)</fullName>
        <ecNumber evidence="16">2.7.1.107</ecNumber>
    </submittedName>
</protein>
<dbReference type="InterPro" id="IPR000829">
    <property type="entry name" value="DAGK"/>
</dbReference>
<keyword evidence="13" id="KW-0594">Phospholipid biosynthesis</keyword>
<gene>
    <name evidence="16" type="ORF">J2X05_000961</name>
</gene>
<keyword evidence="11" id="KW-0443">Lipid metabolism</keyword>
<comment type="caution">
    <text evidence="16">The sequence shown here is derived from an EMBL/GenBank/DDBJ whole genome shotgun (WGS) entry which is preliminary data.</text>
</comment>
<keyword evidence="12 15" id="KW-0472">Membrane</keyword>
<name>A0ABU1UUV5_9GAMM</name>
<dbReference type="GO" id="GO:0004143">
    <property type="term" value="F:ATP-dependent diacylglycerol kinase activity"/>
    <property type="evidence" value="ECO:0007669"/>
    <property type="project" value="UniProtKB-EC"/>
</dbReference>
<dbReference type="CDD" id="cd14263">
    <property type="entry name" value="DAGK_IM_like"/>
    <property type="match status" value="1"/>
</dbReference>
<evidence type="ECO:0000256" key="9">
    <source>
        <dbReference type="ARBA" id="ARBA00022840"/>
    </source>
</evidence>
<proteinExistence type="inferred from homology"/>
<evidence type="ECO:0000256" key="14">
    <source>
        <dbReference type="ARBA" id="ARBA00023264"/>
    </source>
</evidence>
<evidence type="ECO:0000256" key="2">
    <source>
        <dbReference type="ARBA" id="ARBA00005967"/>
    </source>
</evidence>
<keyword evidence="5 16" id="KW-0808">Transferase</keyword>
<keyword evidence="6 15" id="KW-0812">Transmembrane</keyword>
<evidence type="ECO:0000313" key="17">
    <source>
        <dbReference type="Proteomes" id="UP001253595"/>
    </source>
</evidence>
<evidence type="ECO:0000256" key="5">
    <source>
        <dbReference type="ARBA" id="ARBA00022679"/>
    </source>
</evidence>
<evidence type="ECO:0000256" key="10">
    <source>
        <dbReference type="ARBA" id="ARBA00022989"/>
    </source>
</evidence>
<dbReference type="Pfam" id="PF01219">
    <property type="entry name" value="DAGK_prokar"/>
    <property type="match status" value="1"/>
</dbReference>
<feature type="transmembrane region" description="Helical" evidence="15">
    <location>
        <begin position="36"/>
        <end position="54"/>
    </location>
</feature>
<sequence>MRNKFLNTGQPGFHSLRKIGVVLRGLKFAVVNDFSVAYKLVLSLFMLIACIAFRDWIDVAAVLIATALMLVAEIFNTAIEALCDFVEASNNHRIGIIKDIAAAGVGISIFLWILIMVGEAYALLHHF</sequence>
<keyword evidence="8 16" id="KW-0418">Kinase</keyword>
<feature type="transmembrane region" description="Helical" evidence="15">
    <location>
        <begin position="100"/>
        <end position="124"/>
    </location>
</feature>
<evidence type="ECO:0000256" key="11">
    <source>
        <dbReference type="ARBA" id="ARBA00023098"/>
    </source>
</evidence>
<evidence type="ECO:0000256" key="4">
    <source>
        <dbReference type="ARBA" id="ARBA00022516"/>
    </source>
</evidence>
<keyword evidence="10 15" id="KW-1133">Transmembrane helix</keyword>
<evidence type="ECO:0000256" key="7">
    <source>
        <dbReference type="ARBA" id="ARBA00022741"/>
    </source>
</evidence>
<dbReference type="PANTHER" id="PTHR34299">
    <property type="entry name" value="DIACYLGLYCEROL KINASE"/>
    <property type="match status" value="1"/>
</dbReference>
<keyword evidence="7" id="KW-0547">Nucleotide-binding</keyword>
<evidence type="ECO:0000256" key="1">
    <source>
        <dbReference type="ARBA" id="ARBA00004651"/>
    </source>
</evidence>
<keyword evidence="17" id="KW-1185">Reference proteome</keyword>
<keyword evidence="4" id="KW-0444">Lipid biosynthesis</keyword>
<dbReference type="RefSeq" id="WP_310069304.1">
    <property type="nucleotide sequence ID" value="NZ_JAVDVX010000001.1"/>
</dbReference>
<keyword evidence="14" id="KW-1208">Phospholipid metabolism</keyword>
<keyword evidence="3" id="KW-1003">Cell membrane</keyword>
<reference evidence="16 17" key="1">
    <citation type="submission" date="2023-07" db="EMBL/GenBank/DDBJ databases">
        <title>Sorghum-associated microbial communities from plants grown in Nebraska, USA.</title>
        <authorList>
            <person name="Schachtman D."/>
        </authorList>
    </citation>
    <scope>NUCLEOTIDE SEQUENCE [LARGE SCALE GENOMIC DNA]</scope>
    <source>
        <strain evidence="16 17">BE190</strain>
    </source>
</reference>
<accession>A0ABU1UUV5</accession>
<dbReference type="Gene3D" id="1.10.287.3610">
    <property type="match status" value="1"/>
</dbReference>
<dbReference type="InterPro" id="IPR036945">
    <property type="entry name" value="DAGK_sf"/>
</dbReference>
<evidence type="ECO:0000256" key="8">
    <source>
        <dbReference type="ARBA" id="ARBA00022777"/>
    </source>
</evidence>
<dbReference type="EC" id="2.7.1.107" evidence="16"/>
<evidence type="ECO:0000256" key="3">
    <source>
        <dbReference type="ARBA" id="ARBA00022475"/>
    </source>
</evidence>
<evidence type="ECO:0000256" key="6">
    <source>
        <dbReference type="ARBA" id="ARBA00022692"/>
    </source>
</evidence>
<evidence type="ECO:0000313" key="16">
    <source>
        <dbReference type="EMBL" id="MDR7088958.1"/>
    </source>
</evidence>